<sequence length="76" mass="9406">MNENLPYILPVPQPQAEDTFAAYQTTHQFYYEVQKRSEFQRHCEWYYATAEQHRQELERMRGEVNIFSWFRRSSKI</sequence>
<evidence type="ECO:0000313" key="1">
    <source>
        <dbReference type="EMBL" id="BAY68089.1"/>
    </source>
</evidence>
<organism evidence="1 2">
    <name type="scientific">Trichormus variabilis NIES-23</name>
    <dbReference type="NCBI Taxonomy" id="1973479"/>
    <lineage>
        <taxon>Bacteria</taxon>
        <taxon>Bacillati</taxon>
        <taxon>Cyanobacteriota</taxon>
        <taxon>Cyanophyceae</taxon>
        <taxon>Nostocales</taxon>
        <taxon>Nostocaceae</taxon>
        <taxon>Trichormus</taxon>
    </lineage>
</organism>
<name>A0A1Z4KGK4_ANAVA</name>
<dbReference type="EMBL" id="AP018216">
    <property type="protein sequence ID" value="BAY68089.1"/>
    <property type="molecule type" value="Genomic_DNA"/>
</dbReference>
<gene>
    <name evidence="1" type="ORF">NIES23_08730</name>
</gene>
<proteinExistence type="predicted"/>
<accession>A0A1Z4KGK4</accession>
<dbReference type="Proteomes" id="UP000217507">
    <property type="component" value="Chromosome"/>
</dbReference>
<reference evidence="1 2" key="1">
    <citation type="submission" date="2017-06" db="EMBL/GenBank/DDBJ databases">
        <title>Genome sequencing of cyanobaciteial culture collection at National Institute for Environmental Studies (NIES).</title>
        <authorList>
            <person name="Hirose Y."/>
            <person name="Shimura Y."/>
            <person name="Fujisawa T."/>
            <person name="Nakamura Y."/>
            <person name="Kawachi M."/>
        </authorList>
    </citation>
    <scope>NUCLEOTIDE SEQUENCE [LARGE SCALE GENOMIC DNA]</scope>
    <source>
        <strain evidence="1 2">NIES-23</strain>
    </source>
</reference>
<dbReference type="AlphaFoldDB" id="A0A1Z4KGK4"/>
<protein>
    <submittedName>
        <fullName evidence="1">Uncharacterized protein</fullName>
    </submittedName>
</protein>
<evidence type="ECO:0000313" key="2">
    <source>
        <dbReference type="Proteomes" id="UP000217507"/>
    </source>
</evidence>